<feature type="domain" description="BFD-like [2Fe-2S]-binding" evidence="3">
    <location>
        <begin position="501"/>
        <end position="550"/>
    </location>
</feature>
<dbReference type="SUPFAM" id="SSF51905">
    <property type="entry name" value="FAD/NAD(P)-binding domain"/>
    <property type="match status" value="1"/>
</dbReference>
<dbReference type="InterPro" id="IPR036188">
    <property type="entry name" value="FAD/NAD-bd_sf"/>
</dbReference>
<dbReference type="InterPro" id="IPR023753">
    <property type="entry name" value="FAD/NAD-binding_dom"/>
</dbReference>
<accession>A0A8J7KU15</accession>
<keyword evidence="6" id="KW-1185">Reference proteome</keyword>
<keyword evidence="1" id="KW-0560">Oxidoreductase</keyword>
<feature type="domain" description="FAD/NAD(P)-binding" evidence="4">
    <location>
        <begin position="131"/>
        <end position="442"/>
    </location>
</feature>
<dbReference type="AlphaFoldDB" id="A0A8J7KU15"/>
<dbReference type="InterPro" id="IPR041854">
    <property type="entry name" value="BFD-like_2Fe2S-bd_dom_sf"/>
</dbReference>
<protein>
    <submittedName>
        <fullName evidence="5">NADPH-dependent 2,4-dienoyl-CoA reductase/sulfur reductase-like enzyme</fullName>
    </submittedName>
</protein>
<gene>
    <name evidence="5" type="ORF">IW245_007551</name>
</gene>
<evidence type="ECO:0000256" key="1">
    <source>
        <dbReference type="ARBA" id="ARBA00023002"/>
    </source>
</evidence>
<name>A0A8J7KU15_9ACTN</name>
<evidence type="ECO:0000313" key="6">
    <source>
        <dbReference type="Proteomes" id="UP000622552"/>
    </source>
</evidence>
<sequence>MTAPTAGHGAGRIHDDPVGVDAVPVTVTVDGVPLAAREGESVAAALIADGRAAWRTTRFGGKPRGVFCGIGACFDCLVTVNDEPDVRACLRPVADGDAVSTRPGVPAPEPDLPSPCSGVRGPRPSTARGWAVVVVGAGPAGMHAALAAADAGARVLLLDANPQAGGQYHRQLPRSFRAARPERAHSDQPAAADLIARVVAHSRIEHRTNTTVWAAEPGSAGSDGHPGHVLHLLTDGRSAGAVTAAAVVLATGAYDRAVPFPGWDLPGVYTAGAAQALVKGQRVRPGARMLVGGTGPFLLPVAAGLLAAGVHVEGVLEANRIAGAWLRRPADLLRVPVKLAEAVRYNALLARRGTVVRYGQAVVAVHGTDRVEAATIAKLRPDWTIASTRTVEVDAVAVGYGFTPQLELATALGCAVDTFVQVNAEQRTTVPGVYAAGELTGIGGAVLSAAEGRLAGLAAAGAAPDPGTARTRATYTRFAAALDAVYPVKPGWRSWLADDTLVCRCEEVTCGTLRDALDDQVTGLRTLKLCTRAGLGWCQGRVCGRNVADLAGLPAADHRPIATPITLGDLASAKDPQ</sequence>
<dbReference type="Proteomes" id="UP000622552">
    <property type="component" value="Unassembled WGS sequence"/>
</dbReference>
<dbReference type="RefSeq" id="WP_267920044.1">
    <property type="nucleotide sequence ID" value="NZ_BONS01000013.1"/>
</dbReference>
<dbReference type="Gene3D" id="3.50.50.60">
    <property type="entry name" value="FAD/NAD(P)-binding domain"/>
    <property type="match status" value="2"/>
</dbReference>
<evidence type="ECO:0000256" key="2">
    <source>
        <dbReference type="SAM" id="MobiDB-lite"/>
    </source>
</evidence>
<dbReference type="Pfam" id="PF07992">
    <property type="entry name" value="Pyr_redox_2"/>
    <property type="match status" value="1"/>
</dbReference>
<reference evidence="5" key="1">
    <citation type="submission" date="2020-11" db="EMBL/GenBank/DDBJ databases">
        <title>Sequencing the genomes of 1000 actinobacteria strains.</title>
        <authorList>
            <person name="Klenk H.-P."/>
        </authorList>
    </citation>
    <scope>NUCLEOTIDE SEQUENCE</scope>
    <source>
        <strain evidence="5">DSM 45356</strain>
    </source>
</reference>
<dbReference type="PANTHER" id="PTHR42949">
    <property type="entry name" value="ANAEROBIC GLYCEROL-3-PHOSPHATE DEHYDROGENASE SUBUNIT B"/>
    <property type="match status" value="1"/>
</dbReference>
<dbReference type="InterPro" id="IPR036010">
    <property type="entry name" value="2Fe-2S_ferredoxin-like_sf"/>
</dbReference>
<dbReference type="SUPFAM" id="SSF54292">
    <property type="entry name" value="2Fe-2S ferredoxin-like"/>
    <property type="match status" value="1"/>
</dbReference>
<comment type="caution">
    <text evidence="5">The sequence shown here is derived from an EMBL/GenBank/DDBJ whole genome shotgun (WGS) entry which is preliminary data.</text>
</comment>
<dbReference type="Pfam" id="PF13510">
    <property type="entry name" value="Fer2_4"/>
    <property type="match status" value="1"/>
</dbReference>
<evidence type="ECO:0000313" key="5">
    <source>
        <dbReference type="EMBL" id="MBG6141357.1"/>
    </source>
</evidence>
<dbReference type="InterPro" id="IPR007419">
    <property type="entry name" value="BFD-like_2Fe2S-bd_dom"/>
</dbReference>
<organism evidence="5 6">
    <name type="scientific">Longispora fulva</name>
    <dbReference type="NCBI Taxonomy" id="619741"/>
    <lineage>
        <taxon>Bacteria</taxon>
        <taxon>Bacillati</taxon>
        <taxon>Actinomycetota</taxon>
        <taxon>Actinomycetes</taxon>
        <taxon>Micromonosporales</taxon>
        <taxon>Micromonosporaceae</taxon>
        <taxon>Longispora</taxon>
    </lineage>
</organism>
<dbReference type="PRINTS" id="PR00368">
    <property type="entry name" value="FADPNR"/>
</dbReference>
<dbReference type="InterPro" id="IPR042204">
    <property type="entry name" value="2Fe-2S-bd_N"/>
</dbReference>
<proteinExistence type="predicted"/>
<dbReference type="EMBL" id="JADOUF010000001">
    <property type="protein sequence ID" value="MBG6141357.1"/>
    <property type="molecule type" value="Genomic_DNA"/>
</dbReference>
<dbReference type="PANTHER" id="PTHR42949:SF3">
    <property type="entry name" value="ANAEROBIC GLYCEROL-3-PHOSPHATE DEHYDROGENASE SUBUNIT B"/>
    <property type="match status" value="1"/>
</dbReference>
<dbReference type="Gene3D" id="1.10.10.1100">
    <property type="entry name" value="BFD-like [2Fe-2S]-binding domain"/>
    <property type="match status" value="1"/>
</dbReference>
<dbReference type="CDD" id="cd19946">
    <property type="entry name" value="GlpA-like_Fer2_BFD-like"/>
    <property type="match status" value="1"/>
</dbReference>
<dbReference type="GO" id="GO:0016491">
    <property type="term" value="F:oxidoreductase activity"/>
    <property type="evidence" value="ECO:0007669"/>
    <property type="project" value="UniProtKB-KW"/>
</dbReference>
<dbReference type="GO" id="GO:0051536">
    <property type="term" value="F:iron-sulfur cluster binding"/>
    <property type="evidence" value="ECO:0007669"/>
    <property type="project" value="InterPro"/>
</dbReference>
<dbReference type="Pfam" id="PF04324">
    <property type="entry name" value="Fer2_BFD"/>
    <property type="match status" value="1"/>
</dbReference>
<dbReference type="PRINTS" id="PR00411">
    <property type="entry name" value="PNDRDTASEI"/>
</dbReference>
<evidence type="ECO:0000259" key="4">
    <source>
        <dbReference type="Pfam" id="PF07992"/>
    </source>
</evidence>
<dbReference type="Gene3D" id="3.10.20.440">
    <property type="entry name" value="2Fe-2S iron-sulphur cluster binding domain, sarcosine oxidase, alpha subunit, N-terminal domain"/>
    <property type="match status" value="1"/>
</dbReference>
<feature type="region of interest" description="Disordered" evidence="2">
    <location>
        <begin position="97"/>
        <end position="123"/>
    </location>
</feature>
<evidence type="ECO:0000259" key="3">
    <source>
        <dbReference type="Pfam" id="PF04324"/>
    </source>
</evidence>
<dbReference type="InterPro" id="IPR051691">
    <property type="entry name" value="Metab_Enz_Cyan_OpOx_G3PDH"/>
</dbReference>